<evidence type="ECO:0000313" key="5">
    <source>
        <dbReference type="Proteomes" id="UP000073200"/>
    </source>
</evidence>
<dbReference type="Gene3D" id="3.90.550.10">
    <property type="entry name" value="Spore Coat Polysaccharide Biosynthesis Protein SpsA, Chain A"/>
    <property type="match status" value="1"/>
</dbReference>
<dbReference type="CDD" id="cd04194">
    <property type="entry name" value="GT8_A4GalT_like"/>
    <property type="match status" value="1"/>
</dbReference>
<dbReference type="GO" id="GO:0016757">
    <property type="term" value="F:glycosyltransferase activity"/>
    <property type="evidence" value="ECO:0007669"/>
    <property type="project" value="UniProtKB-KW"/>
</dbReference>
<dbReference type="GO" id="GO:0046872">
    <property type="term" value="F:metal ion binding"/>
    <property type="evidence" value="ECO:0007669"/>
    <property type="project" value="UniProtKB-KW"/>
</dbReference>
<evidence type="ECO:0000256" key="1">
    <source>
        <dbReference type="ARBA" id="ARBA00022676"/>
    </source>
</evidence>
<dbReference type="SUPFAM" id="SSF53448">
    <property type="entry name" value="Nucleotide-diphospho-sugar transferases"/>
    <property type="match status" value="1"/>
</dbReference>
<dbReference type="AlphaFoldDB" id="A0A116MAE3"/>
<evidence type="ECO:0000256" key="2">
    <source>
        <dbReference type="ARBA" id="ARBA00022679"/>
    </source>
</evidence>
<dbReference type="Proteomes" id="UP000073200">
    <property type="component" value="Unassembled WGS sequence"/>
</dbReference>
<dbReference type="InterPro" id="IPR050748">
    <property type="entry name" value="Glycosyltrans_8_dom-fam"/>
</dbReference>
<reference evidence="4 5" key="1">
    <citation type="submission" date="2016-02" db="EMBL/GenBank/DDBJ databases">
        <authorList>
            <consortium name="Pathogen Informatics"/>
        </authorList>
    </citation>
    <scope>NUCLEOTIDE SEQUENCE [LARGE SCALE GENOMIC DNA]</scope>
    <source>
        <strain evidence="4 5">LSS59</strain>
    </source>
</reference>
<name>A0A116MAE3_STRSU</name>
<dbReference type="RefSeq" id="WP_024384168.1">
    <property type="nucleotide sequence ID" value="NZ_CEDD01000086.1"/>
</dbReference>
<keyword evidence="2 4" id="KW-0808">Transferase</keyword>
<accession>A0A116MAE3</accession>
<dbReference type="PANTHER" id="PTHR13778">
    <property type="entry name" value="GLYCOSYLTRANSFERASE 8 DOMAIN-CONTAINING PROTEIN"/>
    <property type="match status" value="1"/>
</dbReference>
<keyword evidence="1" id="KW-0328">Glycosyltransferase</keyword>
<dbReference type="PANTHER" id="PTHR13778:SF47">
    <property type="entry name" value="LIPOPOLYSACCHARIDE 1,3-GALACTOSYLTRANSFERASE"/>
    <property type="match status" value="1"/>
</dbReference>
<organism evidence="4 5">
    <name type="scientific">Streptococcus suis</name>
    <dbReference type="NCBI Taxonomy" id="1307"/>
    <lineage>
        <taxon>Bacteria</taxon>
        <taxon>Bacillati</taxon>
        <taxon>Bacillota</taxon>
        <taxon>Bacilli</taxon>
        <taxon>Lactobacillales</taxon>
        <taxon>Streptococcaceae</taxon>
        <taxon>Streptococcus</taxon>
    </lineage>
</organism>
<evidence type="ECO:0000313" key="4">
    <source>
        <dbReference type="EMBL" id="CYU76065.1"/>
    </source>
</evidence>
<proteinExistence type="predicted"/>
<evidence type="ECO:0000256" key="3">
    <source>
        <dbReference type="ARBA" id="ARBA00022723"/>
    </source>
</evidence>
<protein>
    <submittedName>
        <fullName evidence="4">Family 8 glycosyl transferase</fullName>
    </submittedName>
</protein>
<dbReference type="Pfam" id="PF01501">
    <property type="entry name" value="Glyco_transf_8"/>
    <property type="match status" value="1"/>
</dbReference>
<dbReference type="InterPro" id="IPR029044">
    <property type="entry name" value="Nucleotide-diphossugar_trans"/>
</dbReference>
<gene>
    <name evidence="4" type="primary">gspA_1</name>
    <name evidence="4" type="ORF">ERS132421_00491</name>
</gene>
<sequence length="406" mass="47368">MLKRSVFPKTNKAVVIAGDYGQIRPIEAVLKSLCYNNTGLKIYLFNQDIPREWFKQHREWILRTGSQLQDVKLYDIPLNSNWTTTAHINFMTYARYFIPHYVAEDVVLYLDTDTVVTADVSELFELDLSNAYMGVVAAAFGYHEGFNAGVLLINNKRWKEENICGRLVEVTNRDHQKVPLGDQTILNRELGDQCLYIEDTYNFQIGFDLLAVREGHHEVFKIPLEPLPKILHYLTADKPWNTHSPGRLRHVWWQYHLMEWHTIIQKWVLESQVKRQEITAVVVTNTHLLEQIDYLTKSLPEVTFHIIAFTNMAPRLLKLEEKENVVLYPKAIGFVVEDILKDCDIYLDINHGSKLNDMLKVVKDQDKPVFSFEHIQASIFDDYSYHQNFAWNQSAEMVKAIREALL</sequence>
<keyword evidence="3" id="KW-0479">Metal-binding</keyword>
<dbReference type="InterPro" id="IPR002495">
    <property type="entry name" value="Glyco_trans_8"/>
</dbReference>
<dbReference type="EMBL" id="FIHG01000002">
    <property type="protein sequence ID" value="CYU76065.1"/>
    <property type="molecule type" value="Genomic_DNA"/>
</dbReference>